<protein>
    <recommendedName>
        <fullName evidence="3">EF-hand domain-containing protein</fullName>
    </recommendedName>
</protein>
<dbReference type="PROSITE" id="PS00018">
    <property type="entry name" value="EF_HAND_1"/>
    <property type="match status" value="2"/>
</dbReference>
<dbReference type="Pfam" id="PF13202">
    <property type="entry name" value="EF-hand_5"/>
    <property type="match status" value="2"/>
</dbReference>
<proteinExistence type="predicted"/>
<comment type="caution">
    <text evidence="4">The sequence shown here is derived from an EMBL/GenBank/DDBJ whole genome shotgun (WGS) entry which is preliminary data.</text>
</comment>
<dbReference type="PROSITE" id="PS50222">
    <property type="entry name" value="EF_HAND_2"/>
    <property type="match status" value="2"/>
</dbReference>
<keyword evidence="2" id="KW-0472">Membrane</keyword>
<sequence>MTSTIISHEREIPHPTGISLVDNILASTAFWSSLVMLAIISLLLLWEESIHTLRQNLPQTLTVVVDSMLGEIGGLGFIGLFLELCVTSSSDRGIGRILGEISEEFLGESEILLEVFENLHNAFFEVGIAFFLVMGTVVFAVLKRISELSEISQLAIDTDGDGEVSLEELANALNVESLIVDLDGDGKLSDDEIKFALRKVKNRNFFGEASLTAEERASEILLIRQEFLLDHNLTDSFQIEKYFEQIFGHNLEEMVELSPLTWIPLIPLLSLLNSIDLDNEIVSASSLNAPASSGLFITSQYFFMPSVLFTLVGLAWGVFNFWKMKIVKNMLIPTLVKDGINGPATLLPPRYQDEELRSAVNTSPGPVAFIERIVGGKEARNKHEELFGAAGQNAPEIYRTSIKFHTWLCVAQIVFFTNQIVFRDYFALIDYNSGLLSADAIGDFNSLVPELGLYLVFVILAVVQLFLAPTSFLNFCTATSTEYMTQTWALDIAKKESMENKPEIIQEIVPSYSE</sequence>
<dbReference type="Proteomes" id="UP001054902">
    <property type="component" value="Unassembled WGS sequence"/>
</dbReference>
<feature type="transmembrane region" description="Helical" evidence="2">
    <location>
        <begin position="295"/>
        <end position="322"/>
    </location>
</feature>
<dbReference type="AlphaFoldDB" id="A0AAD3D4V5"/>
<feature type="transmembrane region" description="Helical" evidence="2">
    <location>
        <begin position="453"/>
        <end position="476"/>
    </location>
</feature>
<feature type="transmembrane region" description="Helical" evidence="2">
    <location>
        <begin position="122"/>
        <end position="142"/>
    </location>
</feature>
<accession>A0AAD3D4V5</accession>
<evidence type="ECO:0000256" key="2">
    <source>
        <dbReference type="SAM" id="Phobius"/>
    </source>
</evidence>
<name>A0AAD3D4V5_9STRA</name>
<evidence type="ECO:0000256" key="1">
    <source>
        <dbReference type="ARBA" id="ARBA00022837"/>
    </source>
</evidence>
<gene>
    <name evidence="4" type="ORF">CTEN210_14418</name>
</gene>
<keyword evidence="5" id="KW-1185">Reference proteome</keyword>
<feature type="domain" description="EF-hand" evidence="3">
    <location>
        <begin position="155"/>
        <end position="179"/>
    </location>
</feature>
<dbReference type="InterPro" id="IPR018247">
    <property type="entry name" value="EF_Hand_1_Ca_BS"/>
</dbReference>
<dbReference type="Gene3D" id="1.10.238.10">
    <property type="entry name" value="EF-hand"/>
    <property type="match status" value="1"/>
</dbReference>
<dbReference type="InterPro" id="IPR002048">
    <property type="entry name" value="EF_hand_dom"/>
</dbReference>
<keyword evidence="2" id="KW-0812">Transmembrane</keyword>
<dbReference type="SUPFAM" id="SSF47473">
    <property type="entry name" value="EF-hand"/>
    <property type="match status" value="1"/>
</dbReference>
<evidence type="ECO:0000259" key="3">
    <source>
        <dbReference type="PROSITE" id="PS50222"/>
    </source>
</evidence>
<reference evidence="4 5" key="1">
    <citation type="journal article" date="2021" name="Sci. Rep.">
        <title>The genome of the diatom Chaetoceros tenuissimus carries an ancient integrated fragment of an extant virus.</title>
        <authorList>
            <person name="Hongo Y."/>
            <person name="Kimura K."/>
            <person name="Takaki Y."/>
            <person name="Yoshida Y."/>
            <person name="Baba S."/>
            <person name="Kobayashi G."/>
            <person name="Nagasaki K."/>
            <person name="Hano T."/>
            <person name="Tomaru Y."/>
        </authorList>
    </citation>
    <scope>NUCLEOTIDE SEQUENCE [LARGE SCALE GENOMIC DNA]</scope>
    <source>
        <strain evidence="4 5">NIES-3715</strain>
    </source>
</reference>
<evidence type="ECO:0000313" key="5">
    <source>
        <dbReference type="Proteomes" id="UP001054902"/>
    </source>
</evidence>
<evidence type="ECO:0000313" key="4">
    <source>
        <dbReference type="EMBL" id="GFH57942.1"/>
    </source>
</evidence>
<keyword evidence="1" id="KW-0106">Calcium</keyword>
<dbReference type="InterPro" id="IPR011992">
    <property type="entry name" value="EF-hand-dom_pair"/>
</dbReference>
<feature type="transmembrane region" description="Helical" evidence="2">
    <location>
        <begin position="24"/>
        <end position="46"/>
    </location>
</feature>
<feature type="domain" description="EF-hand" evidence="3">
    <location>
        <begin position="180"/>
        <end position="203"/>
    </location>
</feature>
<keyword evidence="2" id="KW-1133">Transmembrane helix</keyword>
<organism evidence="4 5">
    <name type="scientific">Chaetoceros tenuissimus</name>
    <dbReference type="NCBI Taxonomy" id="426638"/>
    <lineage>
        <taxon>Eukaryota</taxon>
        <taxon>Sar</taxon>
        <taxon>Stramenopiles</taxon>
        <taxon>Ochrophyta</taxon>
        <taxon>Bacillariophyta</taxon>
        <taxon>Coscinodiscophyceae</taxon>
        <taxon>Chaetocerotophycidae</taxon>
        <taxon>Chaetocerotales</taxon>
        <taxon>Chaetocerotaceae</taxon>
        <taxon>Chaetoceros</taxon>
    </lineage>
</organism>
<feature type="transmembrane region" description="Helical" evidence="2">
    <location>
        <begin position="404"/>
        <end position="422"/>
    </location>
</feature>
<dbReference type="GO" id="GO:0005509">
    <property type="term" value="F:calcium ion binding"/>
    <property type="evidence" value="ECO:0007669"/>
    <property type="project" value="InterPro"/>
</dbReference>
<dbReference type="EMBL" id="BLLK01000060">
    <property type="protein sequence ID" value="GFH57942.1"/>
    <property type="molecule type" value="Genomic_DNA"/>
</dbReference>